<dbReference type="PROSITE" id="PS50212">
    <property type="entry name" value="RASGEF_NTER"/>
    <property type="match status" value="1"/>
</dbReference>
<feature type="domain" description="N-terminal Ras-GEF" evidence="5">
    <location>
        <begin position="854"/>
        <end position="978"/>
    </location>
</feature>
<feature type="compositionally biased region" description="Low complexity" evidence="3">
    <location>
        <begin position="790"/>
        <end position="849"/>
    </location>
</feature>
<dbReference type="InterPro" id="IPR000651">
    <property type="entry name" value="Ras-like_Gua-exchang_fac_N"/>
</dbReference>
<evidence type="ECO:0000259" key="4">
    <source>
        <dbReference type="PROSITE" id="PS50009"/>
    </source>
</evidence>
<feature type="domain" description="Ras-GEF" evidence="4">
    <location>
        <begin position="1741"/>
        <end position="2037"/>
    </location>
</feature>
<feature type="region of interest" description="Disordered" evidence="3">
    <location>
        <begin position="1"/>
        <end position="67"/>
    </location>
</feature>
<dbReference type="GO" id="GO:0007265">
    <property type="term" value="P:Ras protein signal transduction"/>
    <property type="evidence" value="ECO:0007669"/>
    <property type="project" value="TreeGrafter"/>
</dbReference>
<evidence type="ECO:0000313" key="6">
    <source>
        <dbReference type="EMBL" id="KAE9403264.1"/>
    </source>
</evidence>
<dbReference type="CDD" id="cd06224">
    <property type="entry name" value="REM"/>
    <property type="match status" value="1"/>
</dbReference>
<feature type="region of interest" description="Disordered" evidence="3">
    <location>
        <begin position="1023"/>
        <end position="1062"/>
    </location>
</feature>
<feature type="compositionally biased region" description="Low complexity" evidence="3">
    <location>
        <begin position="448"/>
        <end position="458"/>
    </location>
</feature>
<dbReference type="InterPro" id="IPR036964">
    <property type="entry name" value="RASGEF_cat_dom_sf"/>
</dbReference>
<feature type="compositionally biased region" description="Basic and acidic residues" evidence="3">
    <location>
        <begin position="1482"/>
        <end position="1491"/>
    </location>
</feature>
<dbReference type="PANTHER" id="PTHR23113:SF363">
    <property type="entry name" value="PROTEIN SON OF SEVENLESS"/>
    <property type="match status" value="1"/>
</dbReference>
<evidence type="ECO:0000259" key="5">
    <source>
        <dbReference type="PROSITE" id="PS50212"/>
    </source>
</evidence>
<feature type="compositionally biased region" description="Low complexity" evidence="3">
    <location>
        <begin position="615"/>
        <end position="632"/>
    </location>
</feature>
<organism evidence="6 7">
    <name type="scientific">Gymnopus androsaceus JB14</name>
    <dbReference type="NCBI Taxonomy" id="1447944"/>
    <lineage>
        <taxon>Eukaryota</taxon>
        <taxon>Fungi</taxon>
        <taxon>Dikarya</taxon>
        <taxon>Basidiomycota</taxon>
        <taxon>Agaricomycotina</taxon>
        <taxon>Agaricomycetes</taxon>
        <taxon>Agaricomycetidae</taxon>
        <taxon>Agaricales</taxon>
        <taxon>Marasmiineae</taxon>
        <taxon>Omphalotaceae</taxon>
        <taxon>Gymnopus</taxon>
    </lineage>
</organism>
<evidence type="ECO:0000256" key="3">
    <source>
        <dbReference type="SAM" id="MobiDB-lite"/>
    </source>
</evidence>
<feature type="region of interest" description="Disordered" evidence="3">
    <location>
        <begin position="1617"/>
        <end position="1671"/>
    </location>
</feature>
<dbReference type="GO" id="GO:0005886">
    <property type="term" value="C:plasma membrane"/>
    <property type="evidence" value="ECO:0007669"/>
    <property type="project" value="TreeGrafter"/>
</dbReference>
<feature type="compositionally biased region" description="Acidic residues" evidence="3">
    <location>
        <begin position="24"/>
        <end position="34"/>
    </location>
</feature>
<feature type="region of interest" description="Disordered" evidence="3">
    <location>
        <begin position="1430"/>
        <end position="1454"/>
    </location>
</feature>
<dbReference type="Proteomes" id="UP000799118">
    <property type="component" value="Unassembled WGS sequence"/>
</dbReference>
<evidence type="ECO:0000256" key="2">
    <source>
        <dbReference type="PROSITE-ProRule" id="PRU00168"/>
    </source>
</evidence>
<feature type="compositionally biased region" description="Low complexity" evidence="3">
    <location>
        <begin position="1317"/>
        <end position="1332"/>
    </location>
</feature>
<feature type="compositionally biased region" description="Low complexity" evidence="3">
    <location>
        <begin position="400"/>
        <end position="419"/>
    </location>
</feature>
<protein>
    <submittedName>
        <fullName evidence="6">Ras GEF</fullName>
    </submittedName>
</protein>
<feature type="compositionally biased region" description="Low complexity" evidence="3">
    <location>
        <begin position="1034"/>
        <end position="1052"/>
    </location>
</feature>
<dbReference type="Pfam" id="PF00617">
    <property type="entry name" value="RasGEF"/>
    <property type="match status" value="1"/>
</dbReference>
<dbReference type="InterPro" id="IPR008937">
    <property type="entry name" value="Ras-like_GEF"/>
</dbReference>
<feature type="compositionally biased region" description="Polar residues" evidence="3">
    <location>
        <begin position="1023"/>
        <end position="1033"/>
    </location>
</feature>
<dbReference type="InterPro" id="IPR001895">
    <property type="entry name" value="RASGEF_cat_dom"/>
</dbReference>
<feature type="compositionally biased region" description="Acidic residues" evidence="3">
    <location>
        <begin position="1"/>
        <end position="15"/>
    </location>
</feature>
<feature type="compositionally biased region" description="Polar residues" evidence="3">
    <location>
        <begin position="541"/>
        <end position="559"/>
    </location>
</feature>
<feature type="region of interest" description="Disordered" evidence="3">
    <location>
        <begin position="519"/>
        <end position="559"/>
    </location>
</feature>
<reference evidence="6" key="1">
    <citation type="journal article" date="2019" name="Environ. Microbiol.">
        <title>Fungal ecological strategies reflected in gene transcription - a case study of two litter decomposers.</title>
        <authorList>
            <person name="Barbi F."/>
            <person name="Kohler A."/>
            <person name="Barry K."/>
            <person name="Baskaran P."/>
            <person name="Daum C."/>
            <person name="Fauchery L."/>
            <person name="Ihrmark K."/>
            <person name="Kuo A."/>
            <person name="LaButti K."/>
            <person name="Lipzen A."/>
            <person name="Morin E."/>
            <person name="Grigoriev I.V."/>
            <person name="Henrissat B."/>
            <person name="Lindahl B."/>
            <person name="Martin F."/>
        </authorList>
    </citation>
    <scope>NUCLEOTIDE SEQUENCE</scope>
    <source>
        <strain evidence="6">JB14</strain>
    </source>
</reference>
<dbReference type="PROSITE" id="PS50009">
    <property type="entry name" value="RASGEF_CAT"/>
    <property type="match status" value="1"/>
</dbReference>
<dbReference type="Pfam" id="PF00618">
    <property type="entry name" value="RasGEF_N"/>
    <property type="match status" value="1"/>
</dbReference>
<feature type="region of interest" description="Disordered" evidence="3">
    <location>
        <begin position="1482"/>
        <end position="1508"/>
    </location>
</feature>
<dbReference type="SUPFAM" id="SSF48366">
    <property type="entry name" value="Ras GEF"/>
    <property type="match status" value="1"/>
</dbReference>
<feature type="region of interest" description="Disordered" evidence="3">
    <location>
        <begin position="215"/>
        <end position="348"/>
    </location>
</feature>
<dbReference type="EMBL" id="ML769427">
    <property type="protein sequence ID" value="KAE9403264.1"/>
    <property type="molecule type" value="Genomic_DNA"/>
</dbReference>
<dbReference type="PANTHER" id="PTHR23113">
    <property type="entry name" value="GUANINE NUCLEOTIDE EXCHANGE FACTOR"/>
    <property type="match status" value="1"/>
</dbReference>
<dbReference type="SMART" id="SM00147">
    <property type="entry name" value="RasGEF"/>
    <property type="match status" value="1"/>
</dbReference>
<feature type="region of interest" description="Disordered" evidence="3">
    <location>
        <begin position="381"/>
        <end position="419"/>
    </location>
</feature>
<name>A0A6A4I304_9AGAR</name>
<feature type="compositionally biased region" description="Low complexity" evidence="3">
    <location>
        <begin position="1343"/>
        <end position="1353"/>
    </location>
</feature>
<dbReference type="OrthoDB" id="10254377at2759"/>
<feature type="region of interest" description="Disordered" evidence="3">
    <location>
        <begin position="447"/>
        <end position="484"/>
    </location>
</feature>
<dbReference type="InterPro" id="IPR023578">
    <property type="entry name" value="Ras_GEF_dom_sf"/>
</dbReference>
<feature type="compositionally biased region" description="Low complexity" evidence="3">
    <location>
        <begin position="217"/>
        <end position="238"/>
    </location>
</feature>
<feature type="compositionally biased region" description="Low complexity" evidence="3">
    <location>
        <begin position="1438"/>
        <end position="1454"/>
    </location>
</feature>
<sequence>MADLDEFTSESEGELETGPVNGSTDEETEEEDGDGEPRMLPPGLEGTVSTSDTLDSHPSELDAESVEPAAAPCIPIPTVTVSPDLSSSSSVPATIKITFSYPKPSISGSSCPEGISAMGLLRKPLPVDAGDIVIAPDASYVETSSAPCAIELKRRYDALYGVNVNVRSPYAITAFVGQHGQTRFRVGHRDMSAPGASAAQAEDILALSKAAMGTDFASPSGSASPSTSKSKSSQTSASRRSKSTSIGMLKGGKKKIKSKSPPPPPPVSNLLDGAPTSAHHVQSQSFSRASGKRHSKSRMSITMGLGMGSSGSSHPAKKLRKPRSNPDLSLSSSSFNHRQYGRQPPSYSSFNTNIGMALGRGDPFASVMGWSPSLKLAGHGGMGLGGFTPQTQGSRTHSQSVSGTPQSTASSSYSSTTPSAFFADSQQQSEGTGGGFVARPFGFGIQFESPAAPSSNSRSRNRSDGSGYGSSSGYESDSGFGSSSSSDDAAFNLSDFLTNGTGLKVRNLREMQSFESGLTATPLPLARSSSNSKSESFSQSPTTATKVSTSISKASPTPLTSATRLEVDLGGDIDLTISLGEIDFGDIGELDSLGKGEEGAGVNSDVSISISATTSSTASTSASASSSAASSSFPSNKESARADNESIGEPEAEPSTPRVQAQAYAPNPSLPPRLSKFATYSTEIFDVLQTYRGLPLLDLLDTDNDAENHSDSLAVDTTIPVTVKMSLSQDGSAAPKDDPRFVIWGEVGEEEETPPYRRRRTTTTSSSTSSTHNVNGTCSPSSSLTGSGIGIAPGSSSLAASKATLGSSPSSSSSSHAPPASTTVPMSSSTTMPTTTSSLSSTAPTLSSSASGERTRTILAATIERWLAQLTSDLDYDELLNFFLTYRTYIGALDLARLLVARFCWALGSSGSGQDDITRRIVRVRTFVAFKYWLITFFTVDFVPNRDLRLFVASSLNDLGKELSEISREVREAEKRESSADGSVDREGLDPKELGISRGALVDGLSIVKKLKKVAKDCKKMYTQNNQTSSNNKASADTSAQPPPAASAANNDNADEGSSHGKEHLLGKKFAEATRKLSAAAASRSAAYNILDADDSDVDLDFIPDDSSSIPSTSYAPVNLGLGGASTLNLNLNLNLSTVGLTLSPPGPGSIPLSSFSILQRTDHAPGPEGFHGSNAVSSTNAATALPIPPHNNVLERVLVKTLGRLGRWKRVLNSGAGMGPHGIHMHRSLTTGGLGRSYVYGSSSGGGFNGMSMGLGTRVAAACTDVSAFDVELTVDSSDLLSSNPPGGVESYLRLVESEIHPKAITALPVIEPASTSSAAAPATPTTPTATFSHAELETSSRRQSVASTSSAIPSEQASPTDAPVPAQTAQTEEALRRTSMAETVSDYGVVHTSGNRASFAETVGIVSPSPTLCRITVVVNEHGLFKQASNRESRATRQSYRTSSSSSFGEPLSASRASARFPAFTSPWQIDVVSLDELSDHSSDEHEHGAAVAPPMNGVPAAPPGLRRRRLPLRRELEFEFLERPQTVSSMRSSIVSAASTASRASSSSAAGGLGGGPIQQWQMNALKSDLTDDEEPGDVDEALKRLEGQINPEKQQEKASKVNGWVRTIRERLAAGDYSDEEPMYSDDEDDEEAVHEHDREPDTGSSPATPGSMDTPLPDVDSGSAKTPVVNQVASPARSTDAKPAVEDVVPLEILQSRVPSSADLSSITPERASVTSKFVDPSNGPKAHRSFIISFRAEDLAQHFAMIDRELFMTVKFEELLLEDWMYCEEVNTLDWASFLKTERDGKQSREIVLTSQPERHFVFSKFLRIAWKSYQRSSFNTLVAIITGLQSEWVMKAMRKSMHKLAAWDNRILTDFKVFTSSEDNFKYIRDAVDAINDAKPLETTSHAPSVVSTGGGSAIDKTAASPSACVPFIGTYLSQLYQYNRLPVLIDPTAPNEVVTFDAVSSNLSTPAHPEVFSTLAPLPSSMHLEPLINVQRQRLIAGVIKSLVAGQHLASRVQFPIDKKLFHKCLRIRGLDSNTLQRALVMLPD</sequence>
<feature type="compositionally biased region" description="Polar residues" evidence="3">
    <location>
        <begin position="279"/>
        <end position="288"/>
    </location>
</feature>
<feature type="compositionally biased region" description="Low complexity" evidence="3">
    <location>
        <begin position="528"/>
        <end position="540"/>
    </location>
</feature>
<feature type="compositionally biased region" description="Low complexity" evidence="3">
    <location>
        <begin position="469"/>
        <end position="484"/>
    </location>
</feature>
<feature type="region of interest" description="Disordered" evidence="3">
    <location>
        <begin position="970"/>
        <end position="991"/>
    </location>
</feature>
<keyword evidence="7" id="KW-1185">Reference proteome</keyword>
<dbReference type="GO" id="GO:0005085">
    <property type="term" value="F:guanyl-nucleotide exchange factor activity"/>
    <property type="evidence" value="ECO:0007669"/>
    <property type="project" value="UniProtKB-KW"/>
</dbReference>
<feature type="compositionally biased region" description="Polar residues" evidence="3">
    <location>
        <begin position="772"/>
        <end position="785"/>
    </location>
</feature>
<feature type="region of interest" description="Disordered" evidence="3">
    <location>
        <begin position="746"/>
        <end position="849"/>
    </location>
</feature>
<feature type="compositionally biased region" description="Low complexity" evidence="3">
    <location>
        <begin position="762"/>
        <end position="771"/>
    </location>
</feature>
<evidence type="ECO:0000256" key="1">
    <source>
        <dbReference type="ARBA" id="ARBA00022658"/>
    </source>
</evidence>
<dbReference type="Gene3D" id="1.20.870.10">
    <property type="entry name" value="Son of sevenless (SoS) protein Chain: S domain 1"/>
    <property type="match status" value="1"/>
</dbReference>
<keyword evidence="1 2" id="KW-0344">Guanine-nucleotide releasing factor</keyword>
<feature type="region of interest" description="Disordered" evidence="3">
    <location>
        <begin position="615"/>
        <end position="673"/>
    </location>
</feature>
<feature type="compositionally biased region" description="Acidic residues" evidence="3">
    <location>
        <begin position="1621"/>
        <end position="1637"/>
    </location>
</feature>
<feature type="compositionally biased region" description="Polar residues" evidence="3">
    <location>
        <begin position="388"/>
        <end position="399"/>
    </location>
</feature>
<dbReference type="Gene3D" id="1.10.840.10">
    <property type="entry name" value="Ras guanine-nucleotide exchange factors catalytic domain"/>
    <property type="match status" value="1"/>
</dbReference>
<accession>A0A6A4I304</accession>
<gene>
    <name evidence="6" type="ORF">BT96DRAFT_990505</name>
</gene>
<feature type="region of interest" description="Disordered" evidence="3">
    <location>
        <begin position="1317"/>
        <end position="1378"/>
    </location>
</feature>
<proteinExistence type="predicted"/>
<evidence type="ECO:0000313" key="7">
    <source>
        <dbReference type="Proteomes" id="UP000799118"/>
    </source>
</evidence>